<keyword evidence="1" id="KW-0812">Transmembrane</keyword>
<organism evidence="2 3">
    <name type="scientific">Enterovibrio qingdaonensis</name>
    <dbReference type="NCBI Taxonomy" id="2899818"/>
    <lineage>
        <taxon>Bacteria</taxon>
        <taxon>Pseudomonadati</taxon>
        <taxon>Pseudomonadota</taxon>
        <taxon>Gammaproteobacteria</taxon>
        <taxon>Vibrionales</taxon>
        <taxon>Vibrionaceae</taxon>
        <taxon>Enterovibrio</taxon>
    </lineage>
</organism>
<evidence type="ECO:0000256" key="1">
    <source>
        <dbReference type="SAM" id="Phobius"/>
    </source>
</evidence>
<keyword evidence="3" id="KW-1185">Reference proteome</keyword>
<accession>A0ABT5QTT4</accession>
<evidence type="ECO:0008006" key="4">
    <source>
        <dbReference type="Google" id="ProtNLM"/>
    </source>
</evidence>
<dbReference type="EMBL" id="JAJUBB010000040">
    <property type="protein sequence ID" value="MDD1784389.1"/>
    <property type="molecule type" value="Genomic_DNA"/>
</dbReference>
<evidence type="ECO:0000313" key="3">
    <source>
        <dbReference type="Proteomes" id="UP001149821"/>
    </source>
</evidence>
<keyword evidence="1" id="KW-1133">Transmembrane helix</keyword>
<reference evidence="2" key="1">
    <citation type="submission" date="2021-12" db="EMBL/GenBank/DDBJ databases">
        <title>Enterovibrio ZSDZ35 sp. nov. and Enterovibrio ZSDZ42 sp. nov., isolated from coastal seawater in Qingdao.</title>
        <authorList>
            <person name="Zhang P."/>
        </authorList>
    </citation>
    <scope>NUCLEOTIDE SEQUENCE</scope>
    <source>
        <strain evidence="2">ZSDZ35</strain>
    </source>
</reference>
<name>A0ABT5QTT4_9GAMM</name>
<comment type="caution">
    <text evidence="2">The sequence shown here is derived from an EMBL/GenBank/DDBJ whole genome shotgun (WGS) entry which is preliminary data.</text>
</comment>
<proteinExistence type="predicted"/>
<feature type="transmembrane region" description="Helical" evidence="1">
    <location>
        <begin position="12"/>
        <end position="30"/>
    </location>
</feature>
<keyword evidence="1" id="KW-0472">Membrane</keyword>
<dbReference type="Proteomes" id="UP001149821">
    <property type="component" value="Unassembled WGS sequence"/>
</dbReference>
<evidence type="ECO:0000313" key="2">
    <source>
        <dbReference type="EMBL" id="MDD1784389.1"/>
    </source>
</evidence>
<protein>
    <recommendedName>
        <fullName evidence="4">YrhK-like protein</fullName>
    </recommendedName>
</protein>
<feature type="transmembrane region" description="Helical" evidence="1">
    <location>
        <begin position="36"/>
        <end position="58"/>
    </location>
</feature>
<sequence length="87" mass="10194">MERFLAISPKSQMWLFHTALALNILGMVLTDMWLPMVVGTIVTTYLSIDVMVRVRYVLPMKKMMRDLEHENASLRRKMTDVEETSVY</sequence>
<gene>
    <name evidence="2" type="ORF">LRP49_24730</name>
</gene>
<dbReference type="RefSeq" id="WP_274146289.1">
    <property type="nucleotide sequence ID" value="NZ_JAJUBB010000040.1"/>
</dbReference>